<keyword evidence="3" id="KW-1185">Reference proteome</keyword>
<dbReference type="Proteomes" id="UP000188613">
    <property type="component" value="Unassembled WGS sequence"/>
</dbReference>
<evidence type="ECO:0000256" key="1">
    <source>
        <dbReference type="SAM" id="Phobius"/>
    </source>
</evidence>
<reference evidence="2 3" key="1">
    <citation type="submission" date="2016-12" db="EMBL/GenBank/DDBJ databases">
        <title>Domibacillus sp. SAB 38T whole genome sequencing.</title>
        <authorList>
            <person name="Verma A."/>
            <person name="Ojha A.K."/>
            <person name="Krishnamurthi S."/>
        </authorList>
    </citation>
    <scope>NUCLEOTIDE SEQUENCE [LARGE SCALE GENOMIC DNA]</scope>
    <source>
        <strain evidence="2 3">SAB 38</strain>
    </source>
</reference>
<proteinExistence type="predicted"/>
<dbReference type="EMBL" id="MSFI01000013">
    <property type="protein sequence ID" value="OMP66965.1"/>
    <property type="molecule type" value="Genomic_DNA"/>
</dbReference>
<accession>A0A1V2A7I9</accession>
<sequence length="88" mass="10708">MIKFLMLAWLIISEFFLVVSLIWWGMAWVFATEMTSSFLIFVSTYPLFLILSIIISWVTFFKKRYMKSFLWSLFPLLWFFILSIWITV</sequence>
<keyword evidence="1" id="KW-0812">Transmembrane</keyword>
<organism evidence="2 3">
    <name type="scientific">Domibacillus epiphyticus</name>
    <dbReference type="NCBI Taxonomy" id="1714355"/>
    <lineage>
        <taxon>Bacteria</taxon>
        <taxon>Bacillati</taxon>
        <taxon>Bacillota</taxon>
        <taxon>Bacilli</taxon>
        <taxon>Bacillales</taxon>
        <taxon>Bacillaceae</taxon>
        <taxon>Domibacillus</taxon>
    </lineage>
</organism>
<comment type="caution">
    <text evidence="2">The sequence shown here is derived from an EMBL/GenBank/DDBJ whole genome shotgun (WGS) entry which is preliminary data.</text>
</comment>
<evidence type="ECO:0000313" key="3">
    <source>
        <dbReference type="Proteomes" id="UP000188613"/>
    </source>
</evidence>
<protein>
    <submittedName>
        <fullName evidence="2">Uncharacterized protein</fullName>
    </submittedName>
</protein>
<feature type="transmembrane region" description="Helical" evidence="1">
    <location>
        <begin position="38"/>
        <end position="61"/>
    </location>
</feature>
<feature type="transmembrane region" description="Helical" evidence="1">
    <location>
        <begin position="68"/>
        <end position="86"/>
    </location>
</feature>
<dbReference type="AlphaFoldDB" id="A0A1V2A7I9"/>
<name>A0A1V2A7I9_9BACI</name>
<gene>
    <name evidence="2" type="ORF">BTO28_09525</name>
</gene>
<keyword evidence="1" id="KW-1133">Transmembrane helix</keyword>
<feature type="transmembrane region" description="Helical" evidence="1">
    <location>
        <begin position="7"/>
        <end position="26"/>
    </location>
</feature>
<keyword evidence="1" id="KW-0472">Membrane</keyword>
<evidence type="ECO:0000313" key="2">
    <source>
        <dbReference type="EMBL" id="OMP66965.1"/>
    </source>
</evidence>